<proteinExistence type="predicted"/>
<name>A0A131YSD4_RHIAP</name>
<feature type="chain" id="PRO_5007285983" evidence="1">
    <location>
        <begin position="22"/>
        <end position="208"/>
    </location>
</feature>
<dbReference type="AlphaFoldDB" id="A0A131YSD4"/>
<sequence length="208" mass="24855">MFKNIVVALALIATAIHTYEAAKSEPRSEDQHNSSNTMYKLWMETDTLWTHYSTHGEEYDCYAERKLDMNATHLNMSTSYLTKFRYPKRMSEVWTFTEYSGNASMYYFVDYVNSWRQDLLYHDEKTRCAVIKHQYTNRRVKTQEGKDGGYTFYNLVRSDRFINDTVPPKCRENYEKVSRPKHIYPEYESVKHKVRYSESCKTMRKAAK</sequence>
<dbReference type="EMBL" id="GEDV01006700">
    <property type="protein sequence ID" value="JAP81857.1"/>
    <property type="molecule type" value="Transcribed_RNA"/>
</dbReference>
<organism evidence="2">
    <name type="scientific">Rhipicephalus appendiculatus</name>
    <name type="common">Brown ear tick</name>
    <dbReference type="NCBI Taxonomy" id="34631"/>
    <lineage>
        <taxon>Eukaryota</taxon>
        <taxon>Metazoa</taxon>
        <taxon>Ecdysozoa</taxon>
        <taxon>Arthropoda</taxon>
        <taxon>Chelicerata</taxon>
        <taxon>Arachnida</taxon>
        <taxon>Acari</taxon>
        <taxon>Parasitiformes</taxon>
        <taxon>Ixodida</taxon>
        <taxon>Ixodoidea</taxon>
        <taxon>Ixodidae</taxon>
        <taxon>Rhipicephalinae</taxon>
        <taxon>Rhipicephalus</taxon>
        <taxon>Rhipicephalus</taxon>
    </lineage>
</organism>
<protein>
    <submittedName>
        <fullName evidence="2">Lipocalin</fullName>
    </submittedName>
</protein>
<evidence type="ECO:0000256" key="1">
    <source>
        <dbReference type="SAM" id="SignalP"/>
    </source>
</evidence>
<evidence type="ECO:0000313" key="2">
    <source>
        <dbReference type="EMBL" id="JAP81857.1"/>
    </source>
</evidence>
<keyword evidence="1" id="KW-0732">Signal</keyword>
<accession>A0A131YSD4</accession>
<reference evidence="2" key="1">
    <citation type="journal article" date="2016" name="Ticks Tick Borne Dis.">
        <title>De novo assembly and annotation of the salivary gland transcriptome of Rhipicephalus appendiculatus male and female ticks during blood feeding.</title>
        <authorList>
            <person name="de Castro M.H."/>
            <person name="de Klerk D."/>
            <person name="Pienaar R."/>
            <person name="Latif A.A."/>
            <person name="Rees D.J."/>
            <person name="Mans B.J."/>
        </authorList>
    </citation>
    <scope>NUCLEOTIDE SEQUENCE</scope>
    <source>
        <tissue evidence="2">Salivary glands</tissue>
    </source>
</reference>
<feature type="signal peptide" evidence="1">
    <location>
        <begin position="1"/>
        <end position="21"/>
    </location>
</feature>